<dbReference type="EMBL" id="CAKXZT010000142">
    <property type="protein sequence ID" value="CAH2405246.1"/>
    <property type="molecule type" value="Genomic_DNA"/>
</dbReference>
<sequence length="57" mass="6192">MGLNVDDSVRPRGKLEVAFATAQTVSWPRGGGRTFGGVSFCARNQRKLGVSWHIVDC</sequence>
<evidence type="ECO:0000313" key="2">
    <source>
        <dbReference type="Proteomes" id="UP001153050"/>
    </source>
</evidence>
<gene>
    <name evidence="1" type="ORF">MES5069_460040</name>
</gene>
<dbReference type="Proteomes" id="UP001153050">
    <property type="component" value="Unassembled WGS sequence"/>
</dbReference>
<reference evidence="1 2" key="1">
    <citation type="submission" date="2022-03" db="EMBL/GenBank/DDBJ databases">
        <authorList>
            <person name="Brunel B."/>
        </authorList>
    </citation>
    <scope>NUCLEOTIDE SEQUENCE [LARGE SCALE GENOMIC DNA]</scope>
    <source>
        <strain evidence="1">STM5069sample</strain>
    </source>
</reference>
<evidence type="ECO:0000313" key="1">
    <source>
        <dbReference type="EMBL" id="CAH2405246.1"/>
    </source>
</evidence>
<proteinExistence type="predicted"/>
<name>A0ABM9E8X4_9HYPH</name>
<accession>A0ABM9E8X4</accession>
<organism evidence="1 2">
    <name type="scientific">Mesorhizobium escarrei</name>
    <dbReference type="NCBI Taxonomy" id="666018"/>
    <lineage>
        <taxon>Bacteria</taxon>
        <taxon>Pseudomonadati</taxon>
        <taxon>Pseudomonadota</taxon>
        <taxon>Alphaproteobacteria</taxon>
        <taxon>Hyphomicrobiales</taxon>
        <taxon>Phyllobacteriaceae</taxon>
        <taxon>Mesorhizobium</taxon>
    </lineage>
</organism>
<comment type="caution">
    <text evidence="1">The sequence shown here is derived from an EMBL/GenBank/DDBJ whole genome shotgun (WGS) entry which is preliminary data.</text>
</comment>
<evidence type="ECO:0008006" key="3">
    <source>
        <dbReference type="Google" id="ProtNLM"/>
    </source>
</evidence>
<protein>
    <recommendedName>
        <fullName evidence="3">Transposase</fullName>
    </recommendedName>
</protein>
<keyword evidence="2" id="KW-1185">Reference proteome</keyword>